<dbReference type="CDD" id="cd17541">
    <property type="entry name" value="REC_CheB-like"/>
    <property type="match status" value="1"/>
</dbReference>
<organism evidence="10 11">
    <name type="scientific">Granulosicoccus antarcticus IMCC3135</name>
    <dbReference type="NCBI Taxonomy" id="1192854"/>
    <lineage>
        <taxon>Bacteria</taxon>
        <taxon>Pseudomonadati</taxon>
        <taxon>Pseudomonadota</taxon>
        <taxon>Gammaproteobacteria</taxon>
        <taxon>Chromatiales</taxon>
        <taxon>Granulosicoccaceae</taxon>
        <taxon>Granulosicoccus</taxon>
    </lineage>
</organism>
<dbReference type="SMART" id="SM00448">
    <property type="entry name" value="REC"/>
    <property type="match status" value="1"/>
</dbReference>
<comment type="subcellular location">
    <subcellularLocation>
        <location evidence="4">Cytoplasm</location>
    </subcellularLocation>
</comment>
<dbReference type="SUPFAM" id="SSF52738">
    <property type="entry name" value="Methylesterase CheB, C-terminal domain"/>
    <property type="match status" value="1"/>
</dbReference>
<dbReference type="PANTHER" id="PTHR42872">
    <property type="entry name" value="PROTEIN-GLUTAMATE METHYLESTERASE/PROTEIN-GLUTAMINE GLUTAMINASE"/>
    <property type="match status" value="1"/>
</dbReference>
<dbReference type="CDD" id="cd16432">
    <property type="entry name" value="CheB_Rec"/>
    <property type="match status" value="1"/>
</dbReference>
<evidence type="ECO:0000256" key="1">
    <source>
        <dbReference type="ARBA" id="ARBA00022500"/>
    </source>
</evidence>
<dbReference type="PROSITE" id="PS50110">
    <property type="entry name" value="RESPONSE_REGULATORY"/>
    <property type="match status" value="1"/>
</dbReference>
<dbReference type="Pfam" id="PF00072">
    <property type="entry name" value="Response_reg"/>
    <property type="match status" value="1"/>
</dbReference>
<dbReference type="GO" id="GO:0008984">
    <property type="term" value="F:protein-glutamate methylesterase activity"/>
    <property type="evidence" value="ECO:0007669"/>
    <property type="project" value="UniProtKB-UniRule"/>
</dbReference>
<accession>A0A2Z2NKI7</accession>
<comment type="catalytic activity">
    <reaction evidence="3 4">
        <text>[protein]-L-glutamate 5-O-methyl ester + H2O = L-glutamyl-[protein] + methanol + H(+)</text>
        <dbReference type="Rhea" id="RHEA:23236"/>
        <dbReference type="Rhea" id="RHEA-COMP:10208"/>
        <dbReference type="Rhea" id="RHEA-COMP:10311"/>
        <dbReference type="ChEBI" id="CHEBI:15377"/>
        <dbReference type="ChEBI" id="CHEBI:15378"/>
        <dbReference type="ChEBI" id="CHEBI:17790"/>
        <dbReference type="ChEBI" id="CHEBI:29973"/>
        <dbReference type="ChEBI" id="CHEBI:82795"/>
        <dbReference type="EC" id="3.1.1.61"/>
    </reaction>
</comment>
<evidence type="ECO:0000256" key="4">
    <source>
        <dbReference type="HAMAP-Rule" id="MF_00099"/>
    </source>
</evidence>
<evidence type="ECO:0000256" key="5">
    <source>
        <dbReference type="PROSITE-ProRule" id="PRU00050"/>
    </source>
</evidence>
<keyword evidence="2 4" id="KW-0378">Hydrolase</keyword>
<evidence type="ECO:0000256" key="6">
    <source>
        <dbReference type="PROSITE-ProRule" id="PRU00169"/>
    </source>
</evidence>
<comment type="function">
    <text evidence="4">Involved in chemotaxis. Part of a chemotaxis signal transduction system that modulates chemotaxis in response to various stimuli. Catalyzes the demethylation of specific methylglutamate residues introduced into the chemoreceptors (methyl-accepting chemotaxis proteins or MCP) by CheR. Also mediates the irreversible deamidation of specific glutamine residues to glutamic acid.</text>
</comment>
<dbReference type="InterPro" id="IPR000673">
    <property type="entry name" value="Sig_transdc_resp-reg_Me-estase"/>
</dbReference>
<keyword evidence="4 6" id="KW-0597">Phosphoprotein</keyword>
<dbReference type="AlphaFoldDB" id="A0A2Z2NKI7"/>
<dbReference type="InterPro" id="IPR001789">
    <property type="entry name" value="Sig_transdc_resp-reg_receiver"/>
</dbReference>
<dbReference type="EC" id="3.1.1.61" evidence="4"/>
<dbReference type="RefSeq" id="WP_157735698.1">
    <property type="nucleotide sequence ID" value="NZ_CP018632.1"/>
</dbReference>
<dbReference type="GO" id="GO:0006935">
    <property type="term" value="P:chemotaxis"/>
    <property type="evidence" value="ECO:0007669"/>
    <property type="project" value="UniProtKB-UniRule"/>
</dbReference>
<name>A0A2Z2NKI7_9GAMM</name>
<dbReference type="EC" id="3.5.1.44" evidence="4"/>
<keyword evidence="1 4" id="KW-0145">Chemotaxis</keyword>
<dbReference type="GO" id="GO:0050568">
    <property type="term" value="F:protein-glutamine glutaminase activity"/>
    <property type="evidence" value="ECO:0007669"/>
    <property type="project" value="UniProtKB-UniRule"/>
</dbReference>
<dbReference type="GO" id="GO:0000156">
    <property type="term" value="F:phosphorelay response regulator activity"/>
    <property type="evidence" value="ECO:0007669"/>
    <property type="project" value="InterPro"/>
</dbReference>
<dbReference type="PROSITE" id="PS50122">
    <property type="entry name" value="CHEB"/>
    <property type="match status" value="1"/>
</dbReference>
<reference evidence="10 11" key="1">
    <citation type="submission" date="2016-12" db="EMBL/GenBank/DDBJ databases">
        <authorList>
            <person name="Song W.-J."/>
            <person name="Kurnit D.M."/>
        </authorList>
    </citation>
    <scope>NUCLEOTIDE SEQUENCE [LARGE SCALE GENOMIC DNA]</scope>
    <source>
        <strain evidence="10 11">IMCC3135</strain>
    </source>
</reference>
<dbReference type="KEGG" id="gai:IMCC3135_01395"/>
<dbReference type="Gene3D" id="3.40.50.2300">
    <property type="match status" value="1"/>
</dbReference>
<comment type="domain">
    <text evidence="4">Contains a C-terminal catalytic domain, and an N-terminal region which modulates catalytic activity.</text>
</comment>
<dbReference type="NCBIfam" id="NF001965">
    <property type="entry name" value="PRK00742.1"/>
    <property type="match status" value="1"/>
</dbReference>
<dbReference type="Gene3D" id="3.40.50.180">
    <property type="entry name" value="Methylesterase CheB, C-terminal domain"/>
    <property type="match status" value="1"/>
</dbReference>
<comment type="catalytic activity">
    <reaction evidence="4">
        <text>L-glutaminyl-[protein] + H2O = L-glutamyl-[protein] + NH4(+)</text>
        <dbReference type="Rhea" id="RHEA:16441"/>
        <dbReference type="Rhea" id="RHEA-COMP:10207"/>
        <dbReference type="Rhea" id="RHEA-COMP:10208"/>
        <dbReference type="ChEBI" id="CHEBI:15377"/>
        <dbReference type="ChEBI" id="CHEBI:28938"/>
        <dbReference type="ChEBI" id="CHEBI:29973"/>
        <dbReference type="ChEBI" id="CHEBI:30011"/>
        <dbReference type="EC" id="3.5.1.44"/>
    </reaction>
</comment>
<dbReference type="EMBL" id="CP018632">
    <property type="protein sequence ID" value="ASJ70398.1"/>
    <property type="molecule type" value="Genomic_DNA"/>
</dbReference>
<sequence length="390" mass="41784">MQTKRVLVVDDSSMYQRLLSDVINTHPELEVVGVATNGKQALQLVESLRPDVVTLDILMPEMDGIQALLELRRQWPEVRTIMVSSLTSEGSDAALDALTLGAHEYAMKPDSTGGVSSIRSMLSDDLLPKIEALCGLASNSIKPQATQSEMYTAPNSMPLPVNLKRSADHLELVVIGVSTGGPDALTKLLLQLPADFEVPVCIVQHMPAEFTGKLAARLNSASKVSVREAQAGDRLEPGTVYIAPGDFHMVLERVGLYDFVRLNKNPLENSCRPSVDPLFRSAAAIHGARCLGVVLTGMGQDGFKGSEVLYTAGATIIVQDEASSVVWGMPRLIAQAGLAEAQVPLDRMATAILDRVRAPGRKFVPRATALSDDSSDVEANGQRGLRGHGS</sequence>
<dbReference type="InterPro" id="IPR008248">
    <property type="entry name" value="CheB-like"/>
</dbReference>
<keyword evidence="4" id="KW-0963">Cytoplasm</keyword>
<dbReference type="OrthoDB" id="9793421at2"/>
<dbReference type="PIRSF" id="PIRSF000876">
    <property type="entry name" value="RR_chemtxs_CheB"/>
    <property type="match status" value="1"/>
</dbReference>
<dbReference type="SUPFAM" id="SSF52172">
    <property type="entry name" value="CheY-like"/>
    <property type="match status" value="1"/>
</dbReference>
<feature type="domain" description="CheB-type methylesterase" evidence="9">
    <location>
        <begin position="158"/>
        <end position="359"/>
    </location>
</feature>
<evidence type="ECO:0000256" key="3">
    <source>
        <dbReference type="ARBA" id="ARBA00048267"/>
    </source>
</evidence>
<dbReference type="GO" id="GO:0005737">
    <property type="term" value="C:cytoplasm"/>
    <property type="evidence" value="ECO:0007669"/>
    <property type="project" value="UniProtKB-SubCell"/>
</dbReference>
<evidence type="ECO:0000256" key="7">
    <source>
        <dbReference type="SAM" id="MobiDB-lite"/>
    </source>
</evidence>
<feature type="region of interest" description="Disordered" evidence="7">
    <location>
        <begin position="369"/>
        <end position="390"/>
    </location>
</feature>
<dbReference type="HAMAP" id="MF_00099">
    <property type="entry name" value="CheB_chemtxs"/>
    <property type="match status" value="1"/>
</dbReference>
<evidence type="ECO:0000259" key="8">
    <source>
        <dbReference type="PROSITE" id="PS50110"/>
    </source>
</evidence>
<feature type="active site" evidence="4 5">
    <location>
        <position position="301"/>
    </location>
</feature>
<comment type="similarity">
    <text evidence="4">Belongs to the CheB family.</text>
</comment>
<feature type="active site" evidence="4 5">
    <location>
        <position position="205"/>
    </location>
</feature>
<dbReference type="InterPro" id="IPR035909">
    <property type="entry name" value="CheB_C"/>
</dbReference>
<keyword evidence="11" id="KW-1185">Reference proteome</keyword>
<evidence type="ECO:0000259" key="9">
    <source>
        <dbReference type="PROSITE" id="PS50122"/>
    </source>
</evidence>
<dbReference type="Pfam" id="PF01339">
    <property type="entry name" value="CheB_methylest"/>
    <property type="match status" value="1"/>
</dbReference>
<gene>
    <name evidence="4 10" type="primary">cheB</name>
    <name evidence="10" type="ORF">IMCC3135_01395</name>
</gene>
<evidence type="ECO:0000313" key="10">
    <source>
        <dbReference type="EMBL" id="ASJ70398.1"/>
    </source>
</evidence>
<feature type="domain" description="Response regulatory" evidence="8">
    <location>
        <begin position="5"/>
        <end position="123"/>
    </location>
</feature>
<dbReference type="Proteomes" id="UP000250079">
    <property type="component" value="Chromosome"/>
</dbReference>
<dbReference type="InterPro" id="IPR011006">
    <property type="entry name" value="CheY-like_superfamily"/>
</dbReference>
<feature type="active site" evidence="4 5">
    <location>
        <position position="178"/>
    </location>
</feature>
<evidence type="ECO:0000313" key="11">
    <source>
        <dbReference type="Proteomes" id="UP000250079"/>
    </source>
</evidence>
<protein>
    <recommendedName>
        <fullName evidence="4">Protein-glutamate methylesterase/protein-glutamine glutaminase</fullName>
        <ecNumber evidence="4">3.1.1.61</ecNumber>
        <ecNumber evidence="4">3.5.1.44</ecNumber>
    </recommendedName>
</protein>
<evidence type="ECO:0000256" key="2">
    <source>
        <dbReference type="ARBA" id="ARBA00022801"/>
    </source>
</evidence>
<proteinExistence type="inferred from homology"/>
<comment type="PTM">
    <text evidence="4">Phosphorylated by CheA. Phosphorylation of the N-terminal regulatory domain activates the methylesterase activity.</text>
</comment>
<dbReference type="PANTHER" id="PTHR42872:SF3">
    <property type="entry name" value="PROTEIN-GLUTAMATE METHYLESTERASE_PROTEIN-GLUTAMINE GLUTAMINASE 1"/>
    <property type="match status" value="1"/>
</dbReference>
<feature type="modified residue" description="4-aspartylphosphate" evidence="4 6">
    <location>
        <position position="56"/>
    </location>
</feature>